<evidence type="ECO:0000256" key="1">
    <source>
        <dbReference type="SAM" id="MobiDB-lite"/>
    </source>
</evidence>
<name>A0ABW6L730_9ACTN</name>
<dbReference type="EMBL" id="JBIAFJ010000055">
    <property type="protein sequence ID" value="MFE9174460.1"/>
    <property type="molecule type" value="Genomic_DNA"/>
</dbReference>
<accession>A0ABW6L730</accession>
<dbReference type="Proteomes" id="UP001601197">
    <property type="component" value="Unassembled WGS sequence"/>
</dbReference>
<feature type="region of interest" description="Disordered" evidence="1">
    <location>
        <begin position="1"/>
        <end position="21"/>
    </location>
</feature>
<dbReference type="RefSeq" id="WP_388354392.1">
    <property type="nucleotide sequence ID" value="NZ_JBIAFJ010000055.1"/>
</dbReference>
<sequence>MRKALDSAWPEPRKRLPPRPSTLDPYKVVIDGILWADLDAPRKQPHTVNRIFHQLITG</sequence>
<comment type="caution">
    <text evidence="2">The sequence shown here is derived from an EMBL/GenBank/DDBJ whole genome shotgun (WGS) entry which is preliminary data.</text>
</comment>
<proteinExistence type="predicted"/>
<reference evidence="2 3" key="1">
    <citation type="submission" date="2024-10" db="EMBL/GenBank/DDBJ databases">
        <title>The Natural Products Discovery Center: Release of the First 8490 Sequenced Strains for Exploring Actinobacteria Biosynthetic Diversity.</title>
        <authorList>
            <person name="Kalkreuter E."/>
            <person name="Kautsar S.A."/>
            <person name="Yang D."/>
            <person name="Bader C.D."/>
            <person name="Teijaro C.N."/>
            <person name="Fluegel L."/>
            <person name="Davis C.M."/>
            <person name="Simpson J.R."/>
            <person name="Lauterbach L."/>
            <person name="Steele A.D."/>
            <person name="Gui C."/>
            <person name="Meng S."/>
            <person name="Li G."/>
            <person name="Viehrig K."/>
            <person name="Ye F."/>
            <person name="Su P."/>
            <person name="Kiefer A.F."/>
            <person name="Nichols A."/>
            <person name="Cepeda A.J."/>
            <person name="Yan W."/>
            <person name="Fan B."/>
            <person name="Jiang Y."/>
            <person name="Adhikari A."/>
            <person name="Zheng C.-J."/>
            <person name="Schuster L."/>
            <person name="Cowan T.M."/>
            <person name="Smanski M.J."/>
            <person name="Chevrette M.G."/>
            <person name="De Carvalho L.P.S."/>
            <person name="Shen B."/>
        </authorList>
    </citation>
    <scope>NUCLEOTIDE SEQUENCE [LARGE SCALE GENOMIC DNA]</scope>
    <source>
        <strain evidence="2 3">NPDC007147</strain>
    </source>
</reference>
<evidence type="ECO:0000313" key="2">
    <source>
        <dbReference type="EMBL" id="MFE9174460.1"/>
    </source>
</evidence>
<protein>
    <recommendedName>
        <fullName evidence="4">Transposase</fullName>
    </recommendedName>
</protein>
<organism evidence="2 3">
    <name type="scientific">Streptomyces kebangsaanensis</name>
    <dbReference type="NCBI Taxonomy" id="864058"/>
    <lineage>
        <taxon>Bacteria</taxon>
        <taxon>Bacillati</taxon>
        <taxon>Actinomycetota</taxon>
        <taxon>Actinomycetes</taxon>
        <taxon>Kitasatosporales</taxon>
        <taxon>Streptomycetaceae</taxon>
        <taxon>Streptomyces</taxon>
    </lineage>
</organism>
<evidence type="ECO:0008006" key="4">
    <source>
        <dbReference type="Google" id="ProtNLM"/>
    </source>
</evidence>
<keyword evidence="3" id="KW-1185">Reference proteome</keyword>
<evidence type="ECO:0000313" key="3">
    <source>
        <dbReference type="Proteomes" id="UP001601197"/>
    </source>
</evidence>
<gene>
    <name evidence="2" type="ORF">ACFYNZ_34345</name>
</gene>